<dbReference type="KEGG" id="foc:113217395"/>
<dbReference type="AlphaFoldDB" id="A0A6J1TJZ8"/>
<feature type="region of interest" description="Disordered" evidence="1">
    <location>
        <begin position="14"/>
        <end position="35"/>
    </location>
</feature>
<dbReference type="Proteomes" id="UP000504606">
    <property type="component" value="Unplaced"/>
</dbReference>
<proteinExistence type="predicted"/>
<dbReference type="OrthoDB" id="8195215at2759"/>
<keyword evidence="2" id="KW-1185">Reference proteome</keyword>
<gene>
    <name evidence="3" type="primary">LOC113217395</name>
</gene>
<dbReference type="RefSeq" id="XP_026293067.1">
    <property type="nucleotide sequence ID" value="XM_026437282.2"/>
</dbReference>
<dbReference type="GeneID" id="113217395"/>
<evidence type="ECO:0000256" key="1">
    <source>
        <dbReference type="SAM" id="MobiDB-lite"/>
    </source>
</evidence>
<organism evidence="2 3">
    <name type="scientific">Frankliniella occidentalis</name>
    <name type="common">Western flower thrips</name>
    <name type="synonym">Euthrips occidentalis</name>
    <dbReference type="NCBI Taxonomy" id="133901"/>
    <lineage>
        <taxon>Eukaryota</taxon>
        <taxon>Metazoa</taxon>
        <taxon>Ecdysozoa</taxon>
        <taxon>Arthropoda</taxon>
        <taxon>Hexapoda</taxon>
        <taxon>Insecta</taxon>
        <taxon>Pterygota</taxon>
        <taxon>Neoptera</taxon>
        <taxon>Paraneoptera</taxon>
        <taxon>Thysanoptera</taxon>
        <taxon>Terebrantia</taxon>
        <taxon>Thripoidea</taxon>
        <taxon>Thripidae</taxon>
        <taxon>Frankliniella</taxon>
    </lineage>
</organism>
<sequence>MLFDAVKRFFGVGGNLSSNDHEQQPQPEPQSPISIYNNGHLVPFNRDHHMPPDISQIESEIAQVHKFMEQQMRTMMGSFGFSFGNPFSGFGFEDDSHGPFIGSPPFTGNMPNFPNISDGQEISPPLEPRDEVLKPQFRSKSAGQWSGQDKILDDRLNNEGLNSIIGELNPSNGIIQERSNPMADTFLPFFGNDLFRNGLFGGVLQPGQESSFVQSSSTMTVYSNVNGHKSMEKIVRHPDGRIERTVITDDGNPNQ</sequence>
<accession>A0A6J1TJZ8</accession>
<reference evidence="3" key="1">
    <citation type="submission" date="2025-08" db="UniProtKB">
        <authorList>
            <consortium name="RefSeq"/>
        </authorList>
    </citation>
    <scope>IDENTIFICATION</scope>
    <source>
        <tissue evidence="3">Whole organism</tissue>
    </source>
</reference>
<protein>
    <submittedName>
        <fullName evidence="3">Uncharacterized protein LOC113217395 isoform X1</fullName>
    </submittedName>
</protein>
<evidence type="ECO:0000313" key="2">
    <source>
        <dbReference type="Proteomes" id="UP000504606"/>
    </source>
</evidence>
<evidence type="ECO:0000313" key="3">
    <source>
        <dbReference type="RefSeq" id="XP_026293067.1"/>
    </source>
</evidence>
<name>A0A6J1TJZ8_FRAOC</name>